<dbReference type="AlphaFoldDB" id="A0A6H0XY96"/>
<keyword evidence="3" id="KW-1185">Reference proteome</keyword>
<feature type="region of interest" description="Disordered" evidence="1">
    <location>
        <begin position="288"/>
        <end position="321"/>
    </location>
</feature>
<protein>
    <recommendedName>
        <fullName evidence="4">Fungal N-terminal domain-containing protein</fullName>
    </recommendedName>
</protein>
<evidence type="ECO:0008006" key="4">
    <source>
        <dbReference type="Google" id="ProtNLM"/>
    </source>
</evidence>
<feature type="compositionally biased region" description="Polar residues" evidence="1">
    <location>
        <begin position="301"/>
        <end position="321"/>
    </location>
</feature>
<accession>A0A6H0XY96</accession>
<evidence type="ECO:0000313" key="2">
    <source>
        <dbReference type="EMBL" id="QIW99389.1"/>
    </source>
</evidence>
<feature type="region of interest" description="Disordered" evidence="1">
    <location>
        <begin position="696"/>
        <end position="718"/>
    </location>
</feature>
<evidence type="ECO:0000313" key="3">
    <source>
        <dbReference type="Proteomes" id="UP000503462"/>
    </source>
</evidence>
<dbReference type="PANTHER" id="PTHR38886:SF1">
    <property type="entry name" value="NACHT-NTPASE AND P-LOOP NTPASES N-TERMINAL DOMAIN-CONTAINING PROTEIN"/>
    <property type="match status" value="1"/>
</dbReference>
<gene>
    <name evidence="2" type="ORF">AMS68_004907</name>
</gene>
<organism evidence="2 3">
    <name type="scientific">Peltaster fructicola</name>
    <dbReference type="NCBI Taxonomy" id="286661"/>
    <lineage>
        <taxon>Eukaryota</taxon>
        <taxon>Fungi</taxon>
        <taxon>Dikarya</taxon>
        <taxon>Ascomycota</taxon>
        <taxon>Pezizomycotina</taxon>
        <taxon>Dothideomycetes</taxon>
        <taxon>Dothideomycetes incertae sedis</taxon>
        <taxon>Peltaster</taxon>
    </lineage>
</organism>
<feature type="region of interest" description="Disordered" evidence="1">
    <location>
        <begin position="372"/>
        <end position="440"/>
    </location>
</feature>
<sequence>MASGPSVGDILMLSQLAWKIGRAFTQGRKGALSEFSEVEREANGLSEALKLVAETLYSDNSILTQADEHTRHAVSTILDSAHKTLSDLESFVERYRVIKKKETKGGFVVERAWSEVVIANYKTLKWTTEGGDITELRNMLHMHTTTIDLTMQALQSKSLSRLERTVIPMAENVASIHDAVHGELSAKIDDLHRIIMSVANSTPSLKAIDDDDDDEEPGRRPSVTSETTTSPNSPISLRSRQSTRSPQDGPPRIPIRHPARPSSPPVVQRTRGDSAYFSREYEKRMDWRFESGSPPPDRTSIGVSMSVPPSGSTAVATPSSNTFMMEDEPNVLRRESLTVPRLFSTFDDEASPDAYVPEKLSPREKYDYFPRRYVQPPTLPPPALPTEDEEVSQTPATPSSFFSRPKRTESNLSAAAGAPRPGTAKSRKRDSLKADGPTISDAGQKFEKSLFRNAAILCDVRGSLVEFAQHLPDEPDPRYNTEMVEACKECRIFVIRKRENRPSGGFKVISAIWAISDDGTVRVQQQLSEYAETVPYCSYFQPEKVSLPPTYGDMVLRFHPEVWGEDLQKESRSNWINYIFESEEGANQFQSAIFGRTLLGSFRTTKTTVIHDGFKGAFALEEQFANIEVLRLWEDDGVTTAGAGGGVLALMHLGSNFGEGWARWWMNSSKQHVRVKDEQTKFARIKGIDIRTVKPGASAEKARQASIPADESVPRKKSTLEKRVTGVRIEFKNEEERARFVELAKRVQERMLPLPDV</sequence>
<feature type="compositionally biased region" description="Polar residues" evidence="1">
    <location>
        <begin position="222"/>
        <end position="246"/>
    </location>
</feature>
<feature type="compositionally biased region" description="Polar residues" evidence="1">
    <location>
        <begin position="392"/>
        <end position="402"/>
    </location>
</feature>
<reference evidence="2 3" key="1">
    <citation type="journal article" date="2016" name="Sci. Rep.">
        <title>Peltaster fructicola genome reveals evolution from an invasive phytopathogen to an ectophytic parasite.</title>
        <authorList>
            <person name="Xu C."/>
            <person name="Chen H."/>
            <person name="Gleason M.L."/>
            <person name="Xu J.R."/>
            <person name="Liu H."/>
            <person name="Zhang R."/>
            <person name="Sun G."/>
        </authorList>
    </citation>
    <scope>NUCLEOTIDE SEQUENCE [LARGE SCALE GENOMIC DNA]</scope>
    <source>
        <strain evidence="2 3">LNHT1506</strain>
    </source>
</reference>
<proteinExistence type="predicted"/>
<feature type="region of interest" description="Disordered" evidence="1">
    <location>
        <begin position="204"/>
        <end position="273"/>
    </location>
</feature>
<dbReference type="Proteomes" id="UP000503462">
    <property type="component" value="Chromosome 3"/>
</dbReference>
<evidence type="ECO:0000256" key="1">
    <source>
        <dbReference type="SAM" id="MobiDB-lite"/>
    </source>
</evidence>
<dbReference type="PANTHER" id="PTHR38886">
    <property type="entry name" value="SESA DOMAIN-CONTAINING PROTEIN"/>
    <property type="match status" value="1"/>
</dbReference>
<name>A0A6H0XY96_9PEZI</name>
<dbReference type="OrthoDB" id="5404564at2759"/>
<dbReference type="EMBL" id="CP051141">
    <property type="protein sequence ID" value="QIW99389.1"/>
    <property type="molecule type" value="Genomic_DNA"/>
</dbReference>